<dbReference type="AlphaFoldDB" id="A0A8H7D9W2"/>
<feature type="compositionally biased region" description="Basic and acidic residues" evidence="1">
    <location>
        <begin position="652"/>
        <end position="671"/>
    </location>
</feature>
<proteinExistence type="predicted"/>
<protein>
    <submittedName>
        <fullName evidence="2">Uncharacterized protein</fullName>
    </submittedName>
</protein>
<feature type="compositionally biased region" description="Low complexity" evidence="1">
    <location>
        <begin position="524"/>
        <end position="543"/>
    </location>
</feature>
<evidence type="ECO:0000313" key="2">
    <source>
        <dbReference type="EMBL" id="KAF7367659.1"/>
    </source>
</evidence>
<feature type="region of interest" description="Disordered" evidence="1">
    <location>
        <begin position="523"/>
        <end position="543"/>
    </location>
</feature>
<dbReference type="Pfam" id="PF18759">
    <property type="entry name" value="Plavaka"/>
    <property type="match status" value="1"/>
</dbReference>
<sequence>MLDFDPGPTVGPSYTSETMEEGSTAPPTTADSVTETGRPKRANIGRLPARYRDLLPDPVPVVEKPSEEPAGPLLPRVTLIYLHRPSYDPDSLISVEHLSTHFPAPSLPVPKPESEAPLQTANRTTSLLMNWVINGNTTKSEAEINALVHDVIQHPDFKVEELVKFDAHRANKQVDANAQAALPLLANFKETTVSIEVPSGSTSVPLVSVIRAAFTDPLSRYFHFSPFKLFQKVQGSAEEIRIFSEIYNSDAFIAEHDHIQRHGKLPPDDPQCKREKIIAALMGWSDSTHLANFGIAKLWPIYILFGNLSKYIRGKPNIGAEHHLAYIPSDKVLTARRFIYKLAFGIGSSKVEDLLKETSSVPTLNAFIERIGDDFNLHQMLVVDFMHEFELGGLEKFVAQLDRRYRQMPRFGSTIRRFVTNASEMKKLAARDFEDLLQCAVPAFDGLFPPEHNARILKLLYRMAEWHTCAKLRMHSDPTLKHLETLTREVGRLMREFKNTTCSQYETYELPRETAARARKEQRAAAAAAARASGSNEPTQAATALAPPVALPKSKKLKILNLSTYKWHGMGDYVPTIKLFGPTDSYSTQVGESLHRLVKRMYGITNKRTHAAQIAARVMCLARARAAARKSGKHAHHVVFGQGDPLGATPPDIHHHTSKDRRNPLDMSEKS</sequence>
<feature type="compositionally biased region" description="Polar residues" evidence="1">
    <location>
        <begin position="25"/>
        <end position="35"/>
    </location>
</feature>
<dbReference type="InterPro" id="IPR041078">
    <property type="entry name" value="Plavaka"/>
</dbReference>
<dbReference type="Proteomes" id="UP000623467">
    <property type="component" value="Unassembled WGS sequence"/>
</dbReference>
<feature type="region of interest" description="Disordered" evidence="1">
    <location>
        <begin position="642"/>
        <end position="671"/>
    </location>
</feature>
<dbReference type="OrthoDB" id="3269417at2759"/>
<accession>A0A8H7D9W2</accession>
<dbReference type="EMBL" id="JACAZH010000005">
    <property type="protein sequence ID" value="KAF7367659.1"/>
    <property type="molecule type" value="Genomic_DNA"/>
</dbReference>
<evidence type="ECO:0000256" key="1">
    <source>
        <dbReference type="SAM" id="MobiDB-lite"/>
    </source>
</evidence>
<reference evidence="2" key="1">
    <citation type="submission" date="2020-05" db="EMBL/GenBank/DDBJ databases">
        <title>Mycena genomes resolve the evolution of fungal bioluminescence.</title>
        <authorList>
            <person name="Tsai I.J."/>
        </authorList>
    </citation>
    <scope>NUCLEOTIDE SEQUENCE</scope>
    <source>
        <strain evidence="2">160909Yilan</strain>
    </source>
</reference>
<name>A0A8H7D9W2_9AGAR</name>
<evidence type="ECO:0000313" key="3">
    <source>
        <dbReference type="Proteomes" id="UP000623467"/>
    </source>
</evidence>
<feature type="region of interest" description="Disordered" evidence="1">
    <location>
        <begin position="1"/>
        <end position="46"/>
    </location>
</feature>
<organism evidence="2 3">
    <name type="scientific">Mycena sanguinolenta</name>
    <dbReference type="NCBI Taxonomy" id="230812"/>
    <lineage>
        <taxon>Eukaryota</taxon>
        <taxon>Fungi</taxon>
        <taxon>Dikarya</taxon>
        <taxon>Basidiomycota</taxon>
        <taxon>Agaricomycotina</taxon>
        <taxon>Agaricomycetes</taxon>
        <taxon>Agaricomycetidae</taxon>
        <taxon>Agaricales</taxon>
        <taxon>Marasmiineae</taxon>
        <taxon>Mycenaceae</taxon>
        <taxon>Mycena</taxon>
    </lineage>
</organism>
<keyword evidence="3" id="KW-1185">Reference proteome</keyword>
<comment type="caution">
    <text evidence="2">The sequence shown here is derived from an EMBL/GenBank/DDBJ whole genome shotgun (WGS) entry which is preliminary data.</text>
</comment>
<gene>
    <name evidence="2" type="ORF">MSAN_00829600</name>
</gene>